<sequence length="55" mass="6143">MYLYSAKEVRQATFYQIRQSIASFLTLYSSAKGGVVQEGVKRLSKGNQVAVSNIR</sequence>
<name>A0A4R1K255_9GAMM</name>
<comment type="caution">
    <text evidence="1">The sequence shown here is derived from an EMBL/GenBank/DDBJ whole genome shotgun (WGS) entry which is preliminary data.</text>
</comment>
<protein>
    <submittedName>
        <fullName evidence="1">Uncharacterized protein</fullName>
    </submittedName>
</protein>
<evidence type="ECO:0000313" key="1">
    <source>
        <dbReference type="EMBL" id="TCK57763.1"/>
    </source>
</evidence>
<dbReference type="EMBL" id="SMGD01000012">
    <property type="protein sequence ID" value="TCK57763.1"/>
    <property type="molecule type" value="Genomic_DNA"/>
</dbReference>
<proteinExistence type="predicted"/>
<dbReference type="Proteomes" id="UP000295565">
    <property type="component" value="Unassembled WGS sequence"/>
</dbReference>
<reference evidence="1 2" key="1">
    <citation type="submission" date="2019-03" db="EMBL/GenBank/DDBJ databases">
        <title>Genomic Encyclopedia of Type Strains, Phase IV (KMG-IV): sequencing the most valuable type-strain genomes for metagenomic binning, comparative biology and taxonomic classification.</title>
        <authorList>
            <person name="Goeker M."/>
        </authorList>
    </citation>
    <scope>NUCLEOTIDE SEQUENCE [LARGE SCALE GENOMIC DNA]</scope>
    <source>
        <strain evidence="1 2">DSM 18577</strain>
    </source>
</reference>
<organism evidence="1 2">
    <name type="scientific">Celerinatantimonas diazotrophica</name>
    <dbReference type="NCBI Taxonomy" id="412034"/>
    <lineage>
        <taxon>Bacteria</taxon>
        <taxon>Pseudomonadati</taxon>
        <taxon>Pseudomonadota</taxon>
        <taxon>Gammaproteobacteria</taxon>
        <taxon>Celerinatantimonadaceae</taxon>
        <taxon>Celerinatantimonas</taxon>
    </lineage>
</organism>
<keyword evidence="2" id="KW-1185">Reference proteome</keyword>
<dbReference type="AlphaFoldDB" id="A0A4R1K255"/>
<evidence type="ECO:0000313" key="2">
    <source>
        <dbReference type="Proteomes" id="UP000295565"/>
    </source>
</evidence>
<accession>A0A4R1K255</accession>
<gene>
    <name evidence="1" type="ORF">EV690_1458</name>
</gene>